<keyword evidence="3 5" id="KW-0378">Hydrolase</keyword>
<dbReference type="GO" id="GO:0009017">
    <property type="term" value="F:succinylglutamate desuccinylase activity"/>
    <property type="evidence" value="ECO:0007669"/>
    <property type="project" value="UniProtKB-EC"/>
</dbReference>
<feature type="domain" description="Succinylglutamate desuccinylase/Aspartoacylase catalytic" evidence="7">
    <location>
        <begin position="52"/>
        <end position="243"/>
    </location>
</feature>
<dbReference type="AlphaFoldDB" id="A0A0B8PAW1"/>
<comment type="cofactor">
    <cofactor evidence="5">
        <name>Zn(2+)</name>
        <dbReference type="ChEBI" id="CHEBI:29105"/>
    </cofactor>
    <text evidence="5">Binds 1 zinc ion per subunit.</text>
</comment>
<keyword evidence="1 5" id="KW-0056">Arginine metabolism</keyword>
<dbReference type="GO" id="GO:0019545">
    <property type="term" value="P:L-arginine catabolic process to succinate"/>
    <property type="evidence" value="ECO:0007669"/>
    <property type="project" value="UniProtKB-UniRule"/>
</dbReference>
<dbReference type="HAMAP" id="MF_00767">
    <property type="entry name" value="Arg_catab_AstE"/>
    <property type="match status" value="1"/>
</dbReference>
<dbReference type="InterPro" id="IPR016681">
    <property type="entry name" value="SuccinylGlu_desuccinylase"/>
</dbReference>
<comment type="catalytic activity">
    <reaction evidence="5">
        <text>N-succinyl-L-glutamate + H2O = L-glutamate + succinate</text>
        <dbReference type="Rhea" id="RHEA:15169"/>
        <dbReference type="ChEBI" id="CHEBI:15377"/>
        <dbReference type="ChEBI" id="CHEBI:29985"/>
        <dbReference type="ChEBI" id="CHEBI:30031"/>
        <dbReference type="ChEBI" id="CHEBI:58763"/>
        <dbReference type="EC" id="3.5.1.96"/>
    </reaction>
</comment>
<dbReference type="UniPathway" id="UPA00185">
    <property type="reaction ID" value="UER00283"/>
</dbReference>
<dbReference type="PANTHER" id="PTHR15162">
    <property type="entry name" value="ASPARTOACYLASE"/>
    <property type="match status" value="1"/>
</dbReference>
<dbReference type="Pfam" id="PF24827">
    <property type="entry name" value="AstE_AspA_cat"/>
    <property type="match status" value="1"/>
</dbReference>
<dbReference type="EC" id="3.5.1.96" evidence="5"/>
<dbReference type="Gene3D" id="3.40.630.10">
    <property type="entry name" value="Zn peptidases"/>
    <property type="match status" value="1"/>
</dbReference>
<comment type="function">
    <text evidence="5">Transforms N(2)-succinylglutamate into succinate and glutamate.</text>
</comment>
<comment type="pathway">
    <text evidence="5">Amino-acid degradation; L-arginine degradation via AST pathway; L-glutamate and succinate from L-arginine: step 5/5.</text>
</comment>
<evidence type="ECO:0000259" key="7">
    <source>
        <dbReference type="Pfam" id="PF24827"/>
    </source>
</evidence>
<reference evidence="8 9" key="2">
    <citation type="submission" date="2015-01" db="EMBL/GenBank/DDBJ databases">
        <authorList>
            <consortium name="NBRP consortium"/>
            <person name="Sawabe T."/>
            <person name="Meirelles P."/>
            <person name="Feng G."/>
            <person name="Sayaka M."/>
            <person name="Hattori M."/>
            <person name="Ohkuma M."/>
        </authorList>
    </citation>
    <scope>NUCLEOTIDE SEQUENCE [LARGE SCALE GENOMIC DNA]</scope>
    <source>
        <strain evidence="8 9">JCM19232</strain>
    </source>
</reference>
<dbReference type="GO" id="GO:0016788">
    <property type="term" value="F:hydrolase activity, acting on ester bonds"/>
    <property type="evidence" value="ECO:0007669"/>
    <property type="project" value="UniProtKB-UniRule"/>
</dbReference>
<comment type="similarity">
    <text evidence="5">Belongs to the AspA/AstE family. Succinylglutamate desuccinylase subfamily.</text>
</comment>
<gene>
    <name evidence="5" type="primary">astE</name>
    <name evidence="8" type="ORF">JCM19232_2501</name>
</gene>
<name>A0A0B8PAW1_9VIBR</name>
<dbReference type="Pfam" id="PF04952">
    <property type="entry name" value="AstE_AspA_hybrid"/>
    <property type="match status" value="1"/>
</dbReference>
<accession>A0A0B8PAW1</accession>
<keyword evidence="4 5" id="KW-0862">Zinc</keyword>
<evidence type="ECO:0000256" key="1">
    <source>
        <dbReference type="ARBA" id="ARBA00022503"/>
    </source>
</evidence>
<dbReference type="PANTHER" id="PTHR15162:SF7">
    <property type="entry name" value="SUCCINYLGLUTAMATE DESUCCINYLASE"/>
    <property type="match status" value="1"/>
</dbReference>
<dbReference type="InterPro" id="IPR055438">
    <property type="entry name" value="AstE_AspA_cat"/>
</dbReference>
<dbReference type="NCBIfam" id="NF003706">
    <property type="entry name" value="PRK05324.1"/>
    <property type="match status" value="1"/>
</dbReference>
<organism evidence="8 9">
    <name type="scientific">Vibrio ishigakensis</name>
    <dbReference type="NCBI Taxonomy" id="1481914"/>
    <lineage>
        <taxon>Bacteria</taxon>
        <taxon>Pseudomonadati</taxon>
        <taxon>Pseudomonadota</taxon>
        <taxon>Gammaproteobacteria</taxon>
        <taxon>Vibrionales</taxon>
        <taxon>Vibrionaceae</taxon>
        <taxon>Vibrio</taxon>
    </lineage>
</organism>
<evidence type="ECO:0000256" key="3">
    <source>
        <dbReference type="ARBA" id="ARBA00022801"/>
    </source>
</evidence>
<proteinExistence type="inferred from homology"/>
<dbReference type="SUPFAM" id="SSF53187">
    <property type="entry name" value="Zn-dependent exopeptidases"/>
    <property type="match status" value="1"/>
</dbReference>
<keyword evidence="2 5" id="KW-0479">Metal-binding</keyword>
<dbReference type="InterPro" id="IPR050178">
    <property type="entry name" value="AspA/AstE_fam"/>
</dbReference>
<feature type="domain" description="AstE/AspA barrel-sandwich hybrid" evidence="6">
    <location>
        <begin position="254"/>
        <end position="327"/>
    </location>
</feature>
<dbReference type="EMBL" id="BBSA01000009">
    <property type="protein sequence ID" value="GAM63521.1"/>
    <property type="molecule type" value="Genomic_DNA"/>
</dbReference>
<dbReference type="Proteomes" id="UP000031670">
    <property type="component" value="Unassembled WGS sequence"/>
</dbReference>
<feature type="binding site" evidence="5">
    <location>
        <position position="65"/>
    </location>
    <ligand>
        <name>Zn(2+)</name>
        <dbReference type="ChEBI" id="CHEBI:29105"/>
    </ligand>
</feature>
<evidence type="ECO:0000256" key="4">
    <source>
        <dbReference type="ARBA" id="ARBA00022833"/>
    </source>
</evidence>
<evidence type="ECO:0000259" key="6">
    <source>
        <dbReference type="Pfam" id="PF04952"/>
    </source>
</evidence>
<protein>
    <recommendedName>
        <fullName evidence="5">Succinylglutamate desuccinylase</fullName>
        <ecNumber evidence="5">3.5.1.96</ecNumber>
    </recommendedName>
</protein>
<evidence type="ECO:0000313" key="8">
    <source>
        <dbReference type="EMBL" id="GAM63521.1"/>
    </source>
</evidence>
<comment type="caution">
    <text evidence="8">The sequence shown here is derived from an EMBL/GenBank/DDBJ whole genome shotgun (WGS) entry which is preliminary data.</text>
</comment>
<dbReference type="InterPro" id="IPR007036">
    <property type="entry name" value="Aste_AspA_hybrid_dom"/>
</dbReference>
<feature type="binding site" evidence="5">
    <location>
        <position position="62"/>
    </location>
    <ligand>
        <name>Zn(2+)</name>
        <dbReference type="ChEBI" id="CHEBI:29105"/>
    </ligand>
</feature>
<feature type="active site" evidence="5">
    <location>
        <position position="218"/>
    </location>
</feature>
<dbReference type="GO" id="GO:0019544">
    <property type="term" value="P:L-arginine catabolic process to L-glutamate"/>
    <property type="evidence" value="ECO:0007669"/>
    <property type="project" value="UniProtKB-UniRule"/>
</dbReference>
<evidence type="ECO:0000313" key="9">
    <source>
        <dbReference type="Proteomes" id="UP000031670"/>
    </source>
</evidence>
<sequence>MAGVMFHTSFLQDSIKDLDAISDEVRLENGVTVNKWRRGVIEIIPSSVTEQTKHIVLSSGVHGNETAPIEMVDQIATEILAQKWQPECRILLIIAHFESMAIEKRFVETNLNRLFADKDYPASQELLIAKKLKQDVARFFEGTTQLNRWHLDLHCSIRSSIHYTFAISPQSDHKTRSPELIEFLEKSGIEAVLLSEEASSTFSWLSSSKYGAQALTLELGQVAKFGHNDMNRLAQFNQTLIELLQGKSLSQTGSLKAYQVATSIYRQNEAFEFFFEAKLPNFSPFELGAELGRDGEELLTMPVESGAIVFPNPGVELKQRAALIVKPCQPEFVDGNWSY</sequence>
<reference evidence="8 9" key="1">
    <citation type="submission" date="2015-01" db="EMBL/GenBank/DDBJ databases">
        <title>Vibrio sp. C5 JCM 19232 whole genome shotgun sequence.</title>
        <authorList>
            <person name="Sawabe T."/>
            <person name="Meirelles P."/>
            <person name="Feng G."/>
            <person name="Sayaka M."/>
            <person name="Hattori M."/>
            <person name="Ohkuma M."/>
        </authorList>
    </citation>
    <scope>NUCLEOTIDE SEQUENCE [LARGE SCALE GENOMIC DNA]</scope>
    <source>
        <strain evidence="8 9">JCM19232</strain>
    </source>
</reference>
<evidence type="ECO:0000256" key="5">
    <source>
        <dbReference type="HAMAP-Rule" id="MF_00767"/>
    </source>
</evidence>
<dbReference type="GO" id="GO:0008270">
    <property type="term" value="F:zinc ion binding"/>
    <property type="evidence" value="ECO:0007669"/>
    <property type="project" value="UniProtKB-UniRule"/>
</dbReference>
<feature type="binding site" evidence="5">
    <location>
        <position position="154"/>
    </location>
    <ligand>
        <name>Zn(2+)</name>
        <dbReference type="ChEBI" id="CHEBI:29105"/>
    </ligand>
</feature>
<evidence type="ECO:0000256" key="2">
    <source>
        <dbReference type="ARBA" id="ARBA00022723"/>
    </source>
</evidence>